<name>M0LCY8_9EURY</name>
<dbReference type="OrthoDB" id="350340at2157"/>
<dbReference type="EMBL" id="AOMA01000160">
    <property type="protein sequence ID" value="EMA31441.1"/>
    <property type="molecule type" value="Genomic_DNA"/>
</dbReference>
<evidence type="ECO:0000313" key="2">
    <source>
        <dbReference type="Proteomes" id="UP000011607"/>
    </source>
</evidence>
<sequence>MVDVDRLVDKALYQYEYFLHLENKHVVEEGVFCKLCGQDEFETEESTETVEVEVCRSTCRIPGCNERHDTIRVSLVPDEDSNVFVRYLEYECPEHPDHHIPPFVDERPTATIEREVDVEVIISNLMHRHHVSYEPEELIWVCPTCHAQIHHTEQYKEYKPDMTRQEWLDSQ</sequence>
<proteinExistence type="predicted"/>
<comment type="caution">
    <text evidence="1">The sequence shown here is derived from an EMBL/GenBank/DDBJ whole genome shotgun (WGS) entry which is preliminary data.</text>
</comment>
<protein>
    <submittedName>
        <fullName evidence="1">Uncharacterized protein</fullName>
    </submittedName>
</protein>
<evidence type="ECO:0000313" key="1">
    <source>
        <dbReference type="EMBL" id="EMA31441.1"/>
    </source>
</evidence>
<dbReference type="AlphaFoldDB" id="M0LCY8"/>
<reference evidence="1 2" key="1">
    <citation type="journal article" date="2014" name="PLoS Genet.">
        <title>Phylogenetically driven sequencing of extremely halophilic archaea reveals strategies for static and dynamic osmo-response.</title>
        <authorList>
            <person name="Becker E.A."/>
            <person name="Seitzer P.M."/>
            <person name="Tritt A."/>
            <person name="Larsen D."/>
            <person name="Krusor M."/>
            <person name="Yao A.I."/>
            <person name="Wu D."/>
            <person name="Madern D."/>
            <person name="Eisen J.A."/>
            <person name="Darling A.E."/>
            <person name="Facciotti M.T."/>
        </authorList>
    </citation>
    <scope>NUCLEOTIDE SEQUENCE [LARGE SCALE GENOMIC DNA]</scope>
    <source>
        <strain evidence="1 2">JCM 10879</strain>
    </source>
</reference>
<dbReference type="Proteomes" id="UP000011607">
    <property type="component" value="Unassembled WGS sequence"/>
</dbReference>
<organism evidence="1 2">
    <name type="scientific">Halobiforma nitratireducens JCM 10879</name>
    <dbReference type="NCBI Taxonomy" id="1227454"/>
    <lineage>
        <taxon>Archaea</taxon>
        <taxon>Methanobacteriati</taxon>
        <taxon>Methanobacteriota</taxon>
        <taxon>Stenosarchaea group</taxon>
        <taxon>Halobacteria</taxon>
        <taxon>Halobacteriales</taxon>
        <taxon>Natrialbaceae</taxon>
        <taxon>Halobiforma</taxon>
    </lineage>
</organism>
<gene>
    <name evidence="1" type="ORF">C446_15778</name>
</gene>
<dbReference type="STRING" id="1227454.C446_15778"/>
<dbReference type="RefSeq" id="WP_006674042.1">
    <property type="nucleotide sequence ID" value="NZ_AOMA01000160.1"/>
</dbReference>
<accession>M0LCY8</accession>
<keyword evidence="2" id="KW-1185">Reference proteome</keyword>